<dbReference type="EMBL" id="CAWYQH010000068">
    <property type="protein sequence ID" value="CAK8680105.1"/>
    <property type="molecule type" value="Genomic_DNA"/>
</dbReference>
<evidence type="ECO:0000313" key="9">
    <source>
        <dbReference type="EMBL" id="CAK8680105.1"/>
    </source>
</evidence>
<comment type="subcellular location">
    <subcellularLocation>
        <location evidence="1">Mitochondrion</location>
    </subcellularLocation>
</comment>
<dbReference type="PANTHER" id="PTHR13409">
    <property type="entry name" value="MITOCHONDRIAL 39S RIBOSOMAL PROTEIN L51"/>
    <property type="match status" value="1"/>
</dbReference>
<evidence type="ECO:0000256" key="8">
    <source>
        <dbReference type="ARBA" id="ARBA00035419"/>
    </source>
</evidence>
<evidence type="ECO:0000256" key="2">
    <source>
        <dbReference type="ARBA" id="ARBA00010972"/>
    </source>
</evidence>
<evidence type="ECO:0000256" key="4">
    <source>
        <dbReference type="ARBA" id="ARBA00022980"/>
    </source>
</evidence>
<gene>
    <name evidence="9" type="ORF">CVLEPA_LOCUS10391</name>
</gene>
<evidence type="ECO:0000256" key="6">
    <source>
        <dbReference type="ARBA" id="ARBA00023274"/>
    </source>
</evidence>
<sequence>MLHIRVTSYLSRILAPTYGKVSSFSTTTQLHDKYDFRRKWITPKKWVKLKSGKETIPWLNSLPFRKNTDEWTKEKSYFGMYDFLPYLGNDVTIEHKMFCRGPGYVRTHNEMELKRLIRKRRSLGYRMHIEDLHTLNKRIDYLMKVENHRKAKTHG</sequence>
<keyword evidence="3" id="KW-0809">Transit peptide</keyword>
<evidence type="ECO:0000313" key="10">
    <source>
        <dbReference type="Proteomes" id="UP001642483"/>
    </source>
</evidence>
<keyword evidence="4" id="KW-0689">Ribosomal protein</keyword>
<evidence type="ECO:0000256" key="3">
    <source>
        <dbReference type="ARBA" id="ARBA00022946"/>
    </source>
</evidence>
<evidence type="ECO:0000256" key="7">
    <source>
        <dbReference type="ARBA" id="ARBA00035182"/>
    </source>
</evidence>
<keyword evidence="10" id="KW-1185">Reference proteome</keyword>
<keyword evidence="5" id="KW-0496">Mitochondrion</keyword>
<dbReference type="InterPro" id="IPR019373">
    <property type="entry name" value="Ribosomal_mL51"/>
</dbReference>
<dbReference type="PANTHER" id="PTHR13409:SF0">
    <property type="entry name" value="LARGE RIBOSOMAL SUBUNIT PROTEIN ML51"/>
    <property type="match status" value="1"/>
</dbReference>
<dbReference type="Pfam" id="PF10244">
    <property type="entry name" value="MRP-L51"/>
    <property type="match status" value="1"/>
</dbReference>
<protein>
    <recommendedName>
        <fullName evidence="7">Large ribosomal subunit protein mL51</fullName>
    </recommendedName>
    <alternativeName>
        <fullName evidence="8">39S ribosomal protein L51, mitochondrial</fullName>
    </alternativeName>
</protein>
<proteinExistence type="inferred from homology"/>
<keyword evidence="6" id="KW-0687">Ribonucleoprotein</keyword>
<organism evidence="9 10">
    <name type="scientific">Clavelina lepadiformis</name>
    <name type="common">Light-bulb sea squirt</name>
    <name type="synonym">Ascidia lepadiformis</name>
    <dbReference type="NCBI Taxonomy" id="159417"/>
    <lineage>
        <taxon>Eukaryota</taxon>
        <taxon>Metazoa</taxon>
        <taxon>Chordata</taxon>
        <taxon>Tunicata</taxon>
        <taxon>Ascidiacea</taxon>
        <taxon>Aplousobranchia</taxon>
        <taxon>Clavelinidae</taxon>
        <taxon>Clavelina</taxon>
    </lineage>
</organism>
<accession>A0ABP0FKB2</accession>
<reference evidence="9 10" key="1">
    <citation type="submission" date="2024-02" db="EMBL/GenBank/DDBJ databases">
        <authorList>
            <person name="Daric V."/>
            <person name="Darras S."/>
        </authorList>
    </citation>
    <scope>NUCLEOTIDE SEQUENCE [LARGE SCALE GENOMIC DNA]</scope>
</reference>
<name>A0ABP0FKB2_CLALP</name>
<dbReference type="Proteomes" id="UP001642483">
    <property type="component" value="Unassembled WGS sequence"/>
</dbReference>
<comment type="similarity">
    <text evidence="2">Belongs to the mitochondrion-specific ribosomal protein mL51 family.</text>
</comment>
<comment type="caution">
    <text evidence="9">The sequence shown here is derived from an EMBL/GenBank/DDBJ whole genome shotgun (WGS) entry which is preliminary data.</text>
</comment>
<evidence type="ECO:0000256" key="1">
    <source>
        <dbReference type="ARBA" id="ARBA00004173"/>
    </source>
</evidence>
<evidence type="ECO:0000256" key="5">
    <source>
        <dbReference type="ARBA" id="ARBA00023128"/>
    </source>
</evidence>